<proteinExistence type="inferred from homology"/>
<dbReference type="PROSITE" id="PS00383">
    <property type="entry name" value="TYR_PHOSPHATASE_1"/>
    <property type="match status" value="1"/>
</dbReference>
<dbReference type="InterPro" id="IPR000387">
    <property type="entry name" value="Tyr_Pase_dom"/>
</dbReference>
<dbReference type="PROSITE" id="PS50056">
    <property type="entry name" value="TYR_PHOSPHATASE_2"/>
    <property type="match status" value="1"/>
</dbReference>
<dbReference type="STRING" id="307972.A0A2G8KWQ8"/>
<dbReference type="InterPro" id="IPR029021">
    <property type="entry name" value="Prot-tyrosine_phosphatase-like"/>
</dbReference>
<protein>
    <recommendedName>
        <fullName evidence="2">protein-tyrosine-phosphatase</fullName>
        <ecNumber evidence="2">3.1.3.48</ecNumber>
    </recommendedName>
</protein>
<dbReference type="Gene3D" id="3.90.190.10">
    <property type="entry name" value="Protein tyrosine phosphatase superfamily"/>
    <property type="match status" value="1"/>
</dbReference>
<dbReference type="InterPro" id="IPR000340">
    <property type="entry name" value="Dual-sp_phosphatase_cat-dom"/>
</dbReference>
<evidence type="ECO:0000259" key="5">
    <source>
        <dbReference type="PROSITE" id="PS50054"/>
    </source>
</evidence>
<dbReference type="InterPro" id="IPR001763">
    <property type="entry name" value="Rhodanese-like_dom"/>
</dbReference>
<dbReference type="PANTHER" id="PTHR10159">
    <property type="entry name" value="DUAL SPECIFICITY PROTEIN PHOSPHATASE"/>
    <property type="match status" value="1"/>
</dbReference>
<dbReference type="Proteomes" id="UP000230750">
    <property type="component" value="Unassembled WGS sequence"/>
</dbReference>
<evidence type="ECO:0000256" key="4">
    <source>
        <dbReference type="ARBA" id="ARBA00022912"/>
    </source>
</evidence>
<feature type="domain" description="Tyrosine-protein phosphatase" evidence="5">
    <location>
        <begin position="224"/>
        <end position="365"/>
    </location>
</feature>
<feature type="domain" description="Rhodanese" evidence="7">
    <location>
        <begin position="14"/>
        <end position="134"/>
    </location>
</feature>
<dbReference type="PRINTS" id="PR01908">
    <property type="entry name" value="ADSPHPHTASE"/>
</dbReference>
<dbReference type="CDD" id="cd01446">
    <property type="entry name" value="DSP_MapKP"/>
    <property type="match status" value="1"/>
</dbReference>
<dbReference type="GO" id="GO:0043409">
    <property type="term" value="P:negative regulation of MAPK cascade"/>
    <property type="evidence" value="ECO:0007669"/>
    <property type="project" value="TreeGrafter"/>
</dbReference>
<evidence type="ECO:0000256" key="3">
    <source>
        <dbReference type="ARBA" id="ARBA00022801"/>
    </source>
</evidence>
<feature type="domain" description="Tyrosine specific protein phosphatases" evidence="6">
    <location>
        <begin position="292"/>
        <end position="343"/>
    </location>
</feature>
<dbReference type="GO" id="GO:0005737">
    <property type="term" value="C:cytoplasm"/>
    <property type="evidence" value="ECO:0007669"/>
    <property type="project" value="TreeGrafter"/>
</dbReference>
<keyword evidence="9" id="KW-1185">Reference proteome</keyword>
<dbReference type="Pfam" id="PF00782">
    <property type="entry name" value="DSPc"/>
    <property type="match status" value="1"/>
</dbReference>
<dbReference type="EMBL" id="MRZV01000330">
    <property type="protein sequence ID" value="PIK52405.1"/>
    <property type="molecule type" value="Genomic_DNA"/>
</dbReference>
<dbReference type="EC" id="3.1.3.48" evidence="2"/>
<dbReference type="SUPFAM" id="SSF52799">
    <property type="entry name" value="(Phosphotyrosine protein) phosphatases II"/>
    <property type="match status" value="1"/>
</dbReference>
<dbReference type="Pfam" id="PF00581">
    <property type="entry name" value="Rhodanese"/>
    <property type="match status" value="1"/>
</dbReference>
<reference evidence="8 9" key="1">
    <citation type="journal article" date="2017" name="PLoS Biol.">
        <title>The sea cucumber genome provides insights into morphological evolution and visceral regeneration.</title>
        <authorList>
            <person name="Zhang X."/>
            <person name="Sun L."/>
            <person name="Yuan J."/>
            <person name="Sun Y."/>
            <person name="Gao Y."/>
            <person name="Zhang L."/>
            <person name="Li S."/>
            <person name="Dai H."/>
            <person name="Hamel J.F."/>
            <person name="Liu C."/>
            <person name="Yu Y."/>
            <person name="Liu S."/>
            <person name="Lin W."/>
            <person name="Guo K."/>
            <person name="Jin S."/>
            <person name="Xu P."/>
            <person name="Storey K.B."/>
            <person name="Huan P."/>
            <person name="Zhang T."/>
            <person name="Zhou Y."/>
            <person name="Zhang J."/>
            <person name="Lin C."/>
            <person name="Li X."/>
            <person name="Xing L."/>
            <person name="Huo D."/>
            <person name="Sun M."/>
            <person name="Wang L."/>
            <person name="Mercier A."/>
            <person name="Li F."/>
            <person name="Yang H."/>
            <person name="Xiang J."/>
        </authorList>
    </citation>
    <scope>NUCLEOTIDE SEQUENCE [LARGE SCALE GENOMIC DNA]</scope>
    <source>
        <strain evidence="8">Shaxun</strain>
        <tissue evidence="8">Muscle</tissue>
    </source>
</reference>
<dbReference type="PROSITE" id="PS50206">
    <property type="entry name" value="RHODANESE_3"/>
    <property type="match status" value="1"/>
</dbReference>
<sequence>MSSDELGRLVNSENASSVLLIDCRPFSAFQEGRVLKSINAHVPKLLRRRSKGPMKLENILTCSESREKLRNGLISTIVVYDEMSEAVPERETNDDLTSILECFIQQPQSYLTTEICYLDGGFNKFAREFPARCDFRQPTSSSPPTLFRLQPLQVPCNRPSMNETPTASFCQAMSKRRPCLPRLSIQPPESYSTSTCSTNSFIEPRIPAGHGECQSVPTRRVKDEPVSILPHLYLGSAFHSGCDNTLQKLGITAVLNVSKRCPNHFPQSLTYKNIPVDDDTDADLSEWFHEAASFIDSVKANEGRVLVHCKAGISRSATICMAYLMISRRYRLDEAFEYVHLRRTIISPNLHSCYNYNASKLTSLARLPPMTSTSLTRNSSPVVESCAVSPSRPRVFLISALVQTRYRRTL</sequence>
<evidence type="ECO:0000256" key="2">
    <source>
        <dbReference type="ARBA" id="ARBA00013064"/>
    </source>
</evidence>
<dbReference type="GO" id="GO:0004725">
    <property type="term" value="F:protein tyrosine phosphatase activity"/>
    <property type="evidence" value="ECO:0007669"/>
    <property type="project" value="UniProtKB-EC"/>
</dbReference>
<dbReference type="SMART" id="SM00195">
    <property type="entry name" value="DSPc"/>
    <property type="match status" value="1"/>
</dbReference>
<dbReference type="PROSITE" id="PS50054">
    <property type="entry name" value="TYR_PHOSPHATASE_DUAL"/>
    <property type="match status" value="1"/>
</dbReference>
<dbReference type="InterPro" id="IPR008343">
    <property type="entry name" value="MKP"/>
</dbReference>
<dbReference type="PRINTS" id="PR01764">
    <property type="entry name" value="MAPKPHPHTASE"/>
</dbReference>
<evidence type="ECO:0000313" key="8">
    <source>
        <dbReference type="EMBL" id="PIK52405.1"/>
    </source>
</evidence>
<dbReference type="Gene3D" id="3.40.250.10">
    <property type="entry name" value="Rhodanese-like domain"/>
    <property type="match status" value="1"/>
</dbReference>
<comment type="caution">
    <text evidence="8">The sequence shown here is derived from an EMBL/GenBank/DDBJ whole genome shotgun (WGS) entry which is preliminary data.</text>
</comment>
<evidence type="ECO:0000259" key="7">
    <source>
        <dbReference type="PROSITE" id="PS50206"/>
    </source>
</evidence>
<dbReference type="OrthoDB" id="165342at2759"/>
<dbReference type="InterPro" id="IPR020422">
    <property type="entry name" value="TYR_PHOSPHATASE_DUAL_dom"/>
</dbReference>
<dbReference type="InterPro" id="IPR016130">
    <property type="entry name" value="Tyr_Pase_AS"/>
</dbReference>
<evidence type="ECO:0000259" key="6">
    <source>
        <dbReference type="PROSITE" id="PS50056"/>
    </source>
</evidence>
<keyword evidence="3" id="KW-0378">Hydrolase</keyword>
<dbReference type="AlphaFoldDB" id="A0A2G8KWQ8"/>
<dbReference type="GO" id="GO:0005634">
    <property type="term" value="C:nucleus"/>
    <property type="evidence" value="ECO:0007669"/>
    <property type="project" value="TreeGrafter"/>
</dbReference>
<dbReference type="PANTHER" id="PTHR10159:SF530">
    <property type="entry name" value="DUAL SPECIFICITY PROTEIN PHOSPHATASE DDB_G0271350-RELATED"/>
    <property type="match status" value="1"/>
</dbReference>
<dbReference type="InterPro" id="IPR036873">
    <property type="entry name" value="Rhodanese-like_dom_sf"/>
</dbReference>
<gene>
    <name evidence="8" type="ORF">BSL78_10717</name>
</gene>
<dbReference type="SMART" id="SM00450">
    <property type="entry name" value="RHOD"/>
    <property type="match status" value="1"/>
</dbReference>
<accession>A0A2G8KWQ8</accession>
<organism evidence="8 9">
    <name type="scientific">Stichopus japonicus</name>
    <name type="common">Sea cucumber</name>
    <dbReference type="NCBI Taxonomy" id="307972"/>
    <lineage>
        <taxon>Eukaryota</taxon>
        <taxon>Metazoa</taxon>
        <taxon>Echinodermata</taxon>
        <taxon>Eleutherozoa</taxon>
        <taxon>Echinozoa</taxon>
        <taxon>Holothuroidea</taxon>
        <taxon>Aspidochirotacea</taxon>
        <taxon>Aspidochirotida</taxon>
        <taxon>Stichopodidae</taxon>
        <taxon>Apostichopus</taxon>
    </lineage>
</organism>
<dbReference type="SUPFAM" id="SSF52821">
    <property type="entry name" value="Rhodanese/Cell cycle control phosphatase"/>
    <property type="match status" value="1"/>
</dbReference>
<keyword evidence="4" id="KW-0904">Protein phosphatase</keyword>
<dbReference type="GO" id="GO:0017017">
    <property type="term" value="F:MAP kinase tyrosine/serine/threonine phosphatase activity"/>
    <property type="evidence" value="ECO:0007669"/>
    <property type="project" value="InterPro"/>
</dbReference>
<evidence type="ECO:0000313" key="9">
    <source>
        <dbReference type="Proteomes" id="UP000230750"/>
    </source>
</evidence>
<evidence type="ECO:0000256" key="1">
    <source>
        <dbReference type="ARBA" id="ARBA00008601"/>
    </source>
</evidence>
<name>A0A2G8KWQ8_STIJA</name>
<comment type="similarity">
    <text evidence="1">Belongs to the protein-tyrosine phosphatase family. Non-receptor class dual specificity subfamily.</text>
</comment>